<dbReference type="STRING" id="329884.A0A4U0WLV7"/>
<gene>
    <name evidence="5" type="ORF">B0A55_08730</name>
</gene>
<dbReference type="GO" id="GO:2000001">
    <property type="term" value="P:regulation of DNA damage checkpoint"/>
    <property type="evidence" value="ECO:0007669"/>
    <property type="project" value="TreeGrafter"/>
</dbReference>
<evidence type="ECO:0000256" key="1">
    <source>
        <dbReference type="ARBA" id="ARBA00022574"/>
    </source>
</evidence>
<evidence type="ECO:0000256" key="3">
    <source>
        <dbReference type="RuleBase" id="RU365004"/>
    </source>
</evidence>
<comment type="function">
    <text evidence="3">DNA-binding protein that binds to both single- and double-stranded DNA. Binds preferentially to UV-damaged DNA. May be involved in DNA-metabolic processes.</text>
</comment>
<evidence type="ECO:0000313" key="6">
    <source>
        <dbReference type="Proteomes" id="UP000309340"/>
    </source>
</evidence>
<protein>
    <recommendedName>
        <fullName evidence="3">DNA damage-binding protein CMR1</fullName>
    </recommendedName>
</protein>
<evidence type="ECO:0000313" key="5">
    <source>
        <dbReference type="EMBL" id="TKA63921.1"/>
    </source>
</evidence>
<dbReference type="GO" id="GO:0005634">
    <property type="term" value="C:nucleus"/>
    <property type="evidence" value="ECO:0007669"/>
    <property type="project" value="TreeGrafter"/>
</dbReference>
<dbReference type="OrthoDB" id="9890280at2759"/>
<evidence type="ECO:0000256" key="4">
    <source>
        <dbReference type="SAM" id="MobiDB-lite"/>
    </source>
</evidence>
<dbReference type="AlphaFoldDB" id="A0A4U0WLV7"/>
<reference evidence="5 6" key="1">
    <citation type="submission" date="2017-03" db="EMBL/GenBank/DDBJ databases">
        <title>Genomes of endolithic fungi from Antarctica.</title>
        <authorList>
            <person name="Coleine C."/>
            <person name="Masonjones S."/>
            <person name="Stajich J.E."/>
        </authorList>
    </citation>
    <scope>NUCLEOTIDE SEQUENCE [LARGE SCALE GENOMIC DNA]</scope>
    <source>
        <strain evidence="5 6">CCFEE 5184</strain>
    </source>
</reference>
<comment type="caution">
    <text evidence="5">The sequence shown here is derived from an EMBL/GenBank/DDBJ whole genome shotgun (WGS) entry which is preliminary data.</text>
</comment>
<feature type="region of interest" description="Disordered" evidence="4">
    <location>
        <begin position="1"/>
        <end position="21"/>
    </location>
</feature>
<dbReference type="EMBL" id="NAJQ01000893">
    <property type="protein sequence ID" value="TKA63921.1"/>
    <property type="molecule type" value="Genomic_DNA"/>
</dbReference>
<keyword evidence="6" id="KW-1185">Reference proteome</keyword>
<proteinExistence type="inferred from homology"/>
<feature type="region of interest" description="Disordered" evidence="4">
    <location>
        <begin position="37"/>
        <end position="86"/>
    </location>
</feature>
<dbReference type="Proteomes" id="UP000309340">
    <property type="component" value="Unassembled WGS sequence"/>
</dbReference>
<comment type="similarity">
    <text evidence="3">Belongs to the WD repeat DDB2/WDR76 family.</text>
</comment>
<name>A0A4U0WLV7_9PEZI</name>
<accession>A0A4U0WLV7</accession>
<dbReference type="InterPro" id="IPR050853">
    <property type="entry name" value="WD_repeat_DNA-damage-binding"/>
</dbReference>
<dbReference type="GO" id="GO:0006974">
    <property type="term" value="P:DNA damage response"/>
    <property type="evidence" value="ECO:0007669"/>
    <property type="project" value="UniProtKB-KW"/>
</dbReference>
<dbReference type="GO" id="GO:0003677">
    <property type="term" value="F:DNA binding"/>
    <property type="evidence" value="ECO:0007669"/>
    <property type="project" value="UniProtKB-UniRule"/>
</dbReference>
<dbReference type="PANTHER" id="PTHR14773">
    <property type="entry name" value="WD REPEAT-CONTAINING PROTEIN 76"/>
    <property type="match status" value="1"/>
</dbReference>
<keyword evidence="2" id="KW-0677">Repeat</keyword>
<keyword evidence="3" id="KW-0227">DNA damage</keyword>
<keyword evidence="3" id="KW-0238">DNA-binding</keyword>
<feature type="non-terminal residue" evidence="5">
    <location>
        <position position="86"/>
    </location>
</feature>
<keyword evidence="1 3" id="KW-0853">WD repeat</keyword>
<organism evidence="5 6">
    <name type="scientific">Friedmanniomyces simplex</name>
    <dbReference type="NCBI Taxonomy" id="329884"/>
    <lineage>
        <taxon>Eukaryota</taxon>
        <taxon>Fungi</taxon>
        <taxon>Dikarya</taxon>
        <taxon>Ascomycota</taxon>
        <taxon>Pezizomycotina</taxon>
        <taxon>Dothideomycetes</taxon>
        <taxon>Dothideomycetidae</taxon>
        <taxon>Mycosphaerellales</taxon>
        <taxon>Teratosphaeriaceae</taxon>
        <taxon>Friedmanniomyces</taxon>
    </lineage>
</organism>
<sequence length="86" mass="9346">MAVTKGGPQLSEYEQQRQEKIAKNQALLQQLQLDAAQTGLGPKSKPKAASSSASQKRKRAVTKVKEEENAPRRTSARLQGIVADSE</sequence>
<evidence type="ECO:0000256" key="2">
    <source>
        <dbReference type="ARBA" id="ARBA00022737"/>
    </source>
</evidence>
<dbReference type="PANTHER" id="PTHR14773:SF0">
    <property type="entry name" value="WD REPEAT-CONTAINING PROTEIN 76"/>
    <property type="match status" value="1"/>
</dbReference>